<dbReference type="AlphaFoldDB" id="A0AA85KF50"/>
<keyword evidence="2" id="KW-1185">Reference proteome</keyword>
<reference evidence="3" key="2">
    <citation type="submission" date="2023-11" db="UniProtKB">
        <authorList>
            <consortium name="WormBaseParasite"/>
        </authorList>
    </citation>
    <scope>IDENTIFICATION</scope>
</reference>
<evidence type="ECO:0000256" key="1">
    <source>
        <dbReference type="SAM" id="Phobius"/>
    </source>
</evidence>
<dbReference type="WBParaSite" id="TREG1_81740.1">
    <property type="protein sequence ID" value="TREG1_81740.1"/>
    <property type="gene ID" value="TREG1_81740"/>
</dbReference>
<name>A0AA85KF50_TRIRE</name>
<accession>A0AA85KF50</accession>
<dbReference type="Proteomes" id="UP000050795">
    <property type="component" value="Unassembled WGS sequence"/>
</dbReference>
<keyword evidence="1" id="KW-0472">Membrane</keyword>
<dbReference type="PANTHER" id="PTHR14776:SF1">
    <property type="entry name" value="CADHERIN-LIKE AND PC-ESTERASE DOMAIN-CONTAINING PROTEIN 1"/>
    <property type="match status" value="1"/>
</dbReference>
<reference evidence="2" key="1">
    <citation type="submission" date="2022-06" db="EMBL/GenBank/DDBJ databases">
        <authorList>
            <person name="Berger JAMES D."/>
            <person name="Berger JAMES D."/>
        </authorList>
    </citation>
    <scope>NUCLEOTIDE SEQUENCE [LARGE SCALE GENOMIC DNA]</scope>
</reference>
<keyword evidence="1" id="KW-0812">Transmembrane</keyword>
<keyword evidence="1" id="KW-1133">Transmembrane helix</keyword>
<sequence>MMQNTSRLWKIAWISFILIIIIEVILLMHTSHHLKLNASWQVKLPGNTLNPTLQTESYHPQIPDNTSELIEEKDEIMDLFEDIEISVLCDIFQDVNSSNKMNPRNITVSEKTLYARVRLRIEQGECTNQTVFTKWVNYSIGIGVNKLRYTLVPDDYKWLNITGMSTVVEHIINYTSYHHVYSVRFNVARFLSLYHGDKQLLKVCIFEQNCLHWIDRSRHCGLQDISDVTNPELHFLTSNWSRSGGWIAFLEYINSLCDTNIQGHGLMNNNNLLVTHSAWFVPCIRCNSHPDEEANCDWSSALWFEANNPIYPCIYSERRMHSDQRQLSAYLKNKVLLFFGDSTLRGLMYSLVYRLNKTLFNVQETHGEIILTNNGAKLIRFIYYPDYSRQEQQSSRSLITDLIQSLFRFKGNSMKLYCSLVV</sequence>
<protein>
    <submittedName>
        <fullName evidence="3">Uncharacterized protein</fullName>
    </submittedName>
</protein>
<dbReference type="PANTHER" id="PTHR14776">
    <property type="entry name" value="CADHERIN-LIKE AND PC-ESTERASE DOMAIN-CONTAINING PROTEIN 1"/>
    <property type="match status" value="1"/>
</dbReference>
<evidence type="ECO:0000313" key="3">
    <source>
        <dbReference type="WBParaSite" id="TREG1_81740.1"/>
    </source>
</evidence>
<feature type="transmembrane region" description="Helical" evidence="1">
    <location>
        <begin position="12"/>
        <end position="29"/>
    </location>
</feature>
<proteinExistence type="predicted"/>
<organism evidence="2 3">
    <name type="scientific">Trichobilharzia regenti</name>
    <name type="common">Nasal bird schistosome</name>
    <dbReference type="NCBI Taxonomy" id="157069"/>
    <lineage>
        <taxon>Eukaryota</taxon>
        <taxon>Metazoa</taxon>
        <taxon>Spiralia</taxon>
        <taxon>Lophotrochozoa</taxon>
        <taxon>Platyhelminthes</taxon>
        <taxon>Trematoda</taxon>
        <taxon>Digenea</taxon>
        <taxon>Strigeidida</taxon>
        <taxon>Schistosomatoidea</taxon>
        <taxon>Schistosomatidae</taxon>
        <taxon>Trichobilharzia</taxon>
    </lineage>
</organism>
<evidence type="ECO:0000313" key="2">
    <source>
        <dbReference type="Proteomes" id="UP000050795"/>
    </source>
</evidence>